<evidence type="ECO:0000313" key="2">
    <source>
        <dbReference type="Proteomes" id="UP000279457"/>
    </source>
</evidence>
<dbReference type="OrthoDB" id="9774685at2"/>
<accession>A0A3N6SHG0</accession>
<gene>
    <name evidence="1" type="ORF">EB241_17510</name>
</gene>
<reference evidence="1 2" key="1">
    <citation type="submission" date="2018-10" db="EMBL/GenBank/DDBJ databases">
        <title>Draft genome sequence for the type isolate of Erwinia psidii, agent causal of bacterial blight in guava (Psidium guajava) and wilt and die-back of Eucalyptus spp.</title>
        <authorList>
            <person name="Hermenegildo P.S."/>
            <person name="Santos S.A."/>
            <person name="Guimaraes L.M.S."/>
            <person name="Vidigal P.M.P."/>
            <person name="Pereira I.C."/>
            <person name="Badel J.L."/>
            <person name="Alfenas-Zerbini P."/>
            <person name="Ferreira M.A.S.V."/>
            <person name="Alfenas A.C."/>
        </authorList>
    </citation>
    <scope>NUCLEOTIDE SEQUENCE [LARGE SCALE GENOMIC DNA]</scope>
    <source>
        <strain evidence="1 2">IBSBF 435</strain>
    </source>
</reference>
<comment type="caution">
    <text evidence="1">The sequence shown here is derived from an EMBL/GenBank/DDBJ whole genome shotgun (WGS) entry which is preliminary data.</text>
</comment>
<proteinExistence type="predicted"/>
<organism evidence="1 2">
    <name type="scientific">Erwinia psidii</name>
    <dbReference type="NCBI Taxonomy" id="69224"/>
    <lineage>
        <taxon>Bacteria</taxon>
        <taxon>Pseudomonadati</taxon>
        <taxon>Pseudomonadota</taxon>
        <taxon>Gammaproteobacteria</taxon>
        <taxon>Enterobacterales</taxon>
        <taxon>Erwiniaceae</taxon>
        <taxon>Erwinia</taxon>
    </lineage>
</organism>
<protein>
    <submittedName>
        <fullName evidence="1">Uncharacterized protein</fullName>
    </submittedName>
</protein>
<sequence>MKPQYQKPYLTEWAGNRGVTPEFIKPDKLTQNVFFNVNRTDRTEILDFYLFGSLNEVREITEK</sequence>
<evidence type="ECO:0000313" key="1">
    <source>
        <dbReference type="EMBL" id="RQM36976.1"/>
    </source>
</evidence>
<dbReference type="AlphaFoldDB" id="A0A3N6SHG0"/>
<dbReference type="EMBL" id="RHHM01000015">
    <property type="protein sequence ID" value="RQM36976.1"/>
    <property type="molecule type" value="Genomic_DNA"/>
</dbReference>
<dbReference type="Proteomes" id="UP000279457">
    <property type="component" value="Unassembled WGS sequence"/>
</dbReference>
<name>A0A3N6SHG0_9GAMM</name>
<keyword evidence="2" id="KW-1185">Reference proteome</keyword>